<feature type="transmembrane region" description="Helical" evidence="1">
    <location>
        <begin position="53"/>
        <end position="70"/>
    </location>
</feature>
<protein>
    <submittedName>
        <fullName evidence="3">Sulfite exporter TauE/SafE family protein</fullName>
    </submittedName>
</protein>
<feature type="transmembrane region" description="Helical" evidence="1">
    <location>
        <begin position="197"/>
        <end position="218"/>
    </location>
</feature>
<feature type="domain" description="Urease accessory protein UreH-like transmembrane" evidence="2">
    <location>
        <begin position="8"/>
        <end position="212"/>
    </location>
</feature>
<keyword evidence="1" id="KW-0812">Transmembrane</keyword>
<feature type="transmembrane region" description="Helical" evidence="1">
    <location>
        <begin position="133"/>
        <end position="152"/>
    </location>
</feature>
<name>A0ABT7SXA7_9ALTE</name>
<feature type="transmembrane region" description="Helical" evidence="1">
    <location>
        <begin position="6"/>
        <end position="32"/>
    </location>
</feature>
<proteinExistence type="predicted"/>
<dbReference type="EMBL" id="JAUCBP010000007">
    <property type="protein sequence ID" value="MDM7860829.1"/>
    <property type="molecule type" value="Genomic_DNA"/>
</dbReference>
<accession>A0ABT7SXA7</accession>
<dbReference type="Pfam" id="PF13386">
    <property type="entry name" value="DsbD_2"/>
    <property type="match status" value="1"/>
</dbReference>
<evidence type="ECO:0000259" key="2">
    <source>
        <dbReference type="Pfam" id="PF13386"/>
    </source>
</evidence>
<dbReference type="Proteomes" id="UP001234343">
    <property type="component" value="Unassembled WGS sequence"/>
</dbReference>
<comment type="caution">
    <text evidence="3">The sequence shown here is derived from an EMBL/GenBank/DDBJ whole genome shotgun (WGS) entry which is preliminary data.</text>
</comment>
<dbReference type="InterPro" id="IPR039447">
    <property type="entry name" value="UreH-like_TM_dom"/>
</dbReference>
<gene>
    <name evidence="3" type="ORF">QTP81_09500</name>
</gene>
<organism evidence="3 4">
    <name type="scientific">Alteromonas arenosi</name>
    <dbReference type="NCBI Taxonomy" id="3055817"/>
    <lineage>
        <taxon>Bacteria</taxon>
        <taxon>Pseudomonadati</taxon>
        <taxon>Pseudomonadota</taxon>
        <taxon>Gammaproteobacteria</taxon>
        <taxon>Alteromonadales</taxon>
        <taxon>Alteromonadaceae</taxon>
        <taxon>Alteromonas/Salinimonas group</taxon>
        <taxon>Alteromonas</taxon>
    </lineage>
</organism>
<keyword evidence="1" id="KW-0472">Membrane</keyword>
<evidence type="ECO:0000313" key="3">
    <source>
        <dbReference type="EMBL" id="MDM7860829.1"/>
    </source>
</evidence>
<dbReference type="PANTHER" id="PTHR42208">
    <property type="entry name" value="HEAVY METAL TRANSPORTER-RELATED"/>
    <property type="match status" value="1"/>
</dbReference>
<feature type="transmembrane region" description="Helical" evidence="1">
    <location>
        <begin position="76"/>
        <end position="96"/>
    </location>
</feature>
<dbReference type="RefSeq" id="WP_289365113.1">
    <property type="nucleotide sequence ID" value="NZ_JAUCBP010000007.1"/>
</dbReference>
<keyword evidence="1" id="KW-1133">Transmembrane helix</keyword>
<dbReference type="PANTHER" id="PTHR42208:SF1">
    <property type="entry name" value="HEAVY METAL TRANSPORTER"/>
    <property type="match status" value="1"/>
</dbReference>
<evidence type="ECO:0000256" key="1">
    <source>
        <dbReference type="SAM" id="Phobius"/>
    </source>
</evidence>
<reference evidence="3 4" key="1">
    <citation type="submission" date="2023-06" db="EMBL/GenBank/DDBJ databases">
        <title>Alteromonas sp. ASW11-36 isolated from intertidal sand.</title>
        <authorList>
            <person name="Li Y."/>
        </authorList>
    </citation>
    <scope>NUCLEOTIDE SEQUENCE [LARGE SCALE GENOMIC DNA]</scope>
    <source>
        <strain evidence="3 4">ASW11-36</strain>
    </source>
</reference>
<sequence>MSDIGLFAAFVIGLAGGVHCFGMCGGITLALQSAVPAGKHSYAYTLAYHFGRIFSYAAAGALAGAIGSIATHASPFGFSVLSALSAVLLILLGCYIGQWYMGLSRLEQLGGVVWRQFQPLAKRFVPFKTPLHSIAYGAVWGFLPCGLVYSTLSWALTTGSWSRGALVMLAFGAGTLPAMLAVSFGAKSASVVFRHHITRQLIAVLLVSFGLYLIFTLFKNIN</sequence>
<evidence type="ECO:0000313" key="4">
    <source>
        <dbReference type="Proteomes" id="UP001234343"/>
    </source>
</evidence>
<feature type="transmembrane region" description="Helical" evidence="1">
    <location>
        <begin position="164"/>
        <end position="185"/>
    </location>
</feature>
<keyword evidence="4" id="KW-1185">Reference proteome</keyword>